<gene>
    <name evidence="2" type="ORF">L227DRAFT_566177</name>
</gene>
<sequence length="125" mass="13769">VFSCLFKAEGEMREDIEWGEFVKAMDHVGFLLDSGGRSSGSGTGFTAPEEFGSRRMRLDGPHGPKDGILRAVDQNSLAKRLNQHFQLDEYIARLRLEAQQPPAQQPPAQQPPAQQPAAQQPAAQQ</sequence>
<dbReference type="AlphaFoldDB" id="A0A5C2RZ74"/>
<name>A0A5C2RZ74_9APHY</name>
<reference evidence="2" key="1">
    <citation type="journal article" date="2018" name="Genome Biol. Evol.">
        <title>Genomics and development of Lentinus tigrinus, a white-rot wood-decaying mushroom with dimorphic fruiting bodies.</title>
        <authorList>
            <person name="Wu B."/>
            <person name="Xu Z."/>
            <person name="Knudson A."/>
            <person name="Carlson A."/>
            <person name="Chen N."/>
            <person name="Kovaka S."/>
            <person name="LaButti K."/>
            <person name="Lipzen A."/>
            <person name="Pennachio C."/>
            <person name="Riley R."/>
            <person name="Schakwitz W."/>
            <person name="Umezawa K."/>
            <person name="Ohm R.A."/>
            <person name="Grigoriev I.V."/>
            <person name="Nagy L.G."/>
            <person name="Gibbons J."/>
            <person name="Hibbett D."/>
        </authorList>
    </citation>
    <scope>NUCLEOTIDE SEQUENCE [LARGE SCALE GENOMIC DNA]</scope>
    <source>
        <strain evidence="2">ALCF2SS1-6</strain>
    </source>
</reference>
<feature type="compositionally biased region" description="Basic and acidic residues" evidence="1">
    <location>
        <begin position="51"/>
        <end position="65"/>
    </location>
</feature>
<keyword evidence="3" id="KW-1185">Reference proteome</keyword>
<feature type="region of interest" description="Disordered" evidence="1">
    <location>
        <begin position="96"/>
        <end position="125"/>
    </location>
</feature>
<dbReference type="EMBL" id="ML122289">
    <property type="protein sequence ID" value="RPD56329.1"/>
    <property type="molecule type" value="Genomic_DNA"/>
</dbReference>
<dbReference type="Proteomes" id="UP000313359">
    <property type="component" value="Unassembled WGS sequence"/>
</dbReference>
<evidence type="ECO:0000313" key="3">
    <source>
        <dbReference type="Proteomes" id="UP000313359"/>
    </source>
</evidence>
<organism evidence="2 3">
    <name type="scientific">Lentinus tigrinus ALCF2SS1-6</name>
    <dbReference type="NCBI Taxonomy" id="1328759"/>
    <lineage>
        <taxon>Eukaryota</taxon>
        <taxon>Fungi</taxon>
        <taxon>Dikarya</taxon>
        <taxon>Basidiomycota</taxon>
        <taxon>Agaricomycotina</taxon>
        <taxon>Agaricomycetes</taxon>
        <taxon>Polyporales</taxon>
        <taxon>Polyporaceae</taxon>
        <taxon>Lentinus</taxon>
    </lineage>
</organism>
<feature type="non-terminal residue" evidence="2">
    <location>
        <position position="1"/>
    </location>
</feature>
<evidence type="ECO:0000256" key="1">
    <source>
        <dbReference type="SAM" id="MobiDB-lite"/>
    </source>
</evidence>
<proteinExistence type="predicted"/>
<protein>
    <submittedName>
        <fullName evidence="2">Uncharacterized protein</fullName>
    </submittedName>
</protein>
<evidence type="ECO:0000313" key="2">
    <source>
        <dbReference type="EMBL" id="RPD56329.1"/>
    </source>
</evidence>
<feature type="compositionally biased region" description="Low complexity" evidence="1">
    <location>
        <begin position="115"/>
        <end position="125"/>
    </location>
</feature>
<accession>A0A5C2RZ74</accession>
<dbReference type="OrthoDB" id="2758557at2759"/>
<feature type="region of interest" description="Disordered" evidence="1">
    <location>
        <begin position="33"/>
        <end position="65"/>
    </location>
</feature>
<feature type="compositionally biased region" description="Pro residues" evidence="1">
    <location>
        <begin position="103"/>
        <end position="114"/>
    </location>
</feature>